<feature type="binding site" evidence="13">
    <location>
        <position position="144"/>
    </location>
    <ligand>
        <name>Mg(2+)</name>
        <dbReference type="ChEBI" id="CHEBI:18420"/>
        <label>1</label>
    </ligand>
</feature>
<gene>
    <name evidence="13 15" type="primary">ruvC</name>
    <name evidence="15" type="ORF">SBA5_430008</name>
</gene>
<dbReference type="InterPro" id="IPR020563">
    <property type="entry name" value="X-over_junc_endoDNase_Mg_BS"/>
</dbReference>
<comment type="catalytic activity">
    <reaction evidence="12 13">
        <text>Endonucleolytic cleavage at a junction such as a reciprocal single-stranded crossover between two homologous DNA duplexes (Holliday junction).</text>
        <dbReference type="EC" id="3.1.21.10"/>
    </reaction>
</comment>
<dbReference type="NCBIfam" id="NF000711">
    <property type="entry name" value="PRK00039.2-1"/>
    <property type="match status" value="1"/>
</dbReference>
<feature type="active site" evidence="13">
    <location>
        <position position="7"/>
    </location>
</feature>
<dbReference type="HAMAP" id="MF_00034">
    <property type="entry name" value="RuvC"/>
    <property type="match status" value="1"/>
</dbReference>
<evidence type="ECO:0000256" key="9">
    <source>
        <dbReference type="ARBA" id="ARBA00023125"/>
    </source>
</evidence>
<comment type="similarity">
    <text evidence="1 13">Belongs to the RuvC family.</text>
</comment>
<evidence type="ECO:0000256" key="7">
    <source>
        <dbReference type="ARBA" id="ARBA00022801"/>
    </source>
</evidence>
<accession>A0A2N9LLK5</accession>
<comment type="function">
    <text evidence="13">The RuvA-RuvB-RuvC complex processes Holliday junction (HJ) DNA during genetic recombination and DNA repair. Endonuclease that resolves HJ intermediates. Cleaves cruciform DNA by making single-stranded nicks across the HJ at symmetrical positions within the homologous arms, yielding a 5'-phosphate and a 3'-hydroxyl group; requires a central core of homology in the junction. The consensus cleavage sequence is 5'-(A/T)TT(C/G)-3'. Cleavage occurs on the 3'-side of the TT dinucleotide at the point of strand exchange. HJ branch migration catalyzed by RuvA-RuvB allows RuvC to scan DNA until it finds its consensus sequence, where it cleaves and resolves the cruciform DNA.</text>
</comment>
<feature type="active site" evidence="13">
    <location>
        <position position="71"/>
    </location>
</feature>
<organism evidence="15 16">
    <name type="scientific">Candidatus Sulfuritelmatomonas gaucii</name>
    <dbReference type="NCBI Taxonomy" id="2043161"/>
    <lineage>
        <taxon>Bacteria</taxon>
        <taxon>Pseudomonadati</taxon>
        <taxon>Acidobacteriota</taxon>
        <taxon>Terriglobia</taxon>
        <taxon>Terriglobales</taxon>
        <taxon>Acidobacteriaceae</taxon>
        <taxon>Candidatus Sulfuritelmatomonas</taxon>
    </lineage>
</organism>
<dbReference type="GO" id="GO:0006310">
    <property type="term" value="P:DNA recombination"/>
    <property type="evidence" value="ECO:0007669"/>
    <property type="project" value="UniProtKB-UniRule"/>
</dbReference>
<evidence type="ECO:0000256" key="12">
    <source>
        <dbReference type="ARBA" id="ARBA00029354"/>
    </source>
</evidence>
<keyword evidence="10 13" id="KW-0233">DNA recombination</keyword>
<keyword evidence="2 13" id="KW-0963">Cytoplasm</keyword>
<keyword evidence="7 13" id="KW-0378">Hydrolase</keyword>
<evidence type="ECO:0000256" key="5">
    <source>
        <dbReference type="ARBA" id="ARBA00022759"/>
    </source>
</evidence>
<dbReference type="PRINTS" id="PR00696">
    <property type="entry name" value="RSOLVASERUVC"/>
</dbReference>
<keyword evidence="11 13" id="KW-0234">DNA repair</keyword>
<feature type="active site" evidence="13">
    <location>
        <position position="144"/>
    </location>
</feature>
<feature type="binding site" evidence="13">
    <location>
        <position position="7"/>
    </location>
    <ligand>
        <name>Mg(2+)</name>
        <dbReference type="ChEBI" id="CHEBI:18420"/>
        <label>1</label>
    </ligand>
</feature>
<dbReference type="InterPro" id="IPR012337">
    <property type="entry name" value="RNaseH-like_sf"/>
</dbReference>
<evidence type="ECO:0000256" key="2">
    <source>
        <dbReference type="ARBA" id="ARBA00022490"/>
    </source>
</evidence>
<dbReference type="PANTHER" id="PTHR30194">
    <property type="entry name" value="CROSSOVER JUNCTION ENDODEOXYRIBONUCLEASE RUVC"/>
    <property type="match status" value="1"/>
</dbReference>
<dbReference type="Pfam" id="PF02075">
    <property type="entry name" value="RuvC"/>
    <property type="match status" value="1"/>
</dbReference>
<evidence type="ECO:0000256" key="13">
    <source>
        <dbReference type="HAMAP-Rule" id="MF_00034"/>
    </source>
</evidence>
<keyword evidence="5 13" id="KW-0255">Endonuclease</keyword>
<keyword evidence="9 13" id="KW-0238">DNA-binding</keyword>
<reference evidence="16" key="1">
    <citation type="submission" date="2018-02" db="EMBL/GenBank/DDBJ databases">
        <authorList>
            <person name="Hausmann B."/>
        </authorList>
    </citation>
    <scope>NUCLEOTIDE SEQUENCE [LARGE SCALE GENOMIC DNA]</scope>
    <source>
        <strain evidence="16">Peat soil MAG SbA5</strain>
    </source>
</reference>
<evidence type="ECO:0000313" key="16">
    <source>
        <dbReference type="Proteomes" id="UP000239735"/>
    </source>
</evidence>
<dbReference type="PROSITE" id="PS01321">
    <property type="entry name" value="RUVC"/>
    <property type="match status" value="1"/>
</dbReference>
<dbReference type="Gene3D" id="3.30.420.10">
    <property type="entry name" value="Ribonuclease H-like superfamily/Ribonuclease H"/>
    <property type="match status" value="1"/>
</dbReference>
<evidence type="ECO:0000313" key="15">
    <source>
        <dbReference type="EMBL" id="SPE24129.1"/>
    </source>
</evidence>
<dbReference type="EMBL" id="OKRB01000101">
    <property type="protein sequence ID" value="SPE24129.1"/>
    <property type="molecule type" value="Genomic_DNA"/>
</dbReference>
<dbReference type="OrthoDB" id="9805499at2"/>
<dbReference type="GO" id="GO:0006281">
    <property type="term" value="P:DNA repair"/>
    <property type="evidence" value="ECO:0007669"/>
    <property type="project" value="UniProtKB-UniRule"/>
</dbReference>
<evidence type="ECO:0000256" key="6">
    <source>
        <dbReference type="ARBA" id="ARBA00022763"/>
    </source>
</evidence>
<sequence>MRVFGIDCGTEVTGFGVVDSNDAAQLPQLKFCAMGAIRLAKTRSLPARLEQVFLELTAEIERWRPDAVAIEEVFYSVNAKSALKLGQVRGVALLSAARLGVPIAEYAPLKIKSSVVGYGLAKKEQVQFMVARLLGLSELPQPADAADALAIAICHIHTAQTLALQEAAR</sequence>
<evidence type="ECO:0000256" key="10">
    <source>
        <dbReference type="ARBA" id="ARBA00023172"/>
    </source>
</evidence>
<dbReference type="GO" id="GO:0048476">
    <property type="term" value="C:Holliday junction resolvase complex"/>
    <property type="evidence" value="ECO:0007669"/>
    <property type="project" value="UniProtKB-UniRule"/>
</dbReference>
<comment type="subunit">
    <text evidence="13">Homodimer which binds Holliday junction (HJ) DNA. The HJ becomes 2-fold symmetrical on binding to RuvC with unstacked arms; it has a different conformation from HJ DNA in complex with RuvA. In the full resolvosome a probable DNA-RuvA(4)-RuvB(12)-RuvC(2) complex forms which resolves the HJ.</text>
</comment>
<name>A0A2N9LLK5_9BACT</name>
<dbReference type="AlphaFoldDB" id="A0A2N9LLK5"/>
<protein>
    <recommendedName>
        <fullName evidence="13 14">Crossover junction endodeoxyribonuclease RuvC</fullName>
        <ecNumber evidence="13 14">3.1.21.10</ecNumber>
    </recommendedName>
    <alternativeName>
        <fullName evidence="13">Holliday junction nuclease RuvC</fullName>
    </alternativeName>
    <alternativeName>
        <fullName evidence="13">Holliday junction resolvase RuvC</fullName>
    </alternativeName>
</protein>
<dbReference type="SUPFAM" id="SSF53098">
    <property type="entry name" value="Ribonuclease H-like"/>
    <property type="match status" value="1"/>
</dbReference>
<evidence type="ECO:0000256" key="14">
    <source>
        <dbReference type="NCBIfam" id="TIGR00228"/>
    </source>
</evidence>
<dbReference type="CDD" id="cd16962">
    <property type="entry name" value="RuvC"/>
    <property type="match status" value="1"/>
</dbReference>
<evidence type="ECO:0000256" key="11">
    <source>
        <dbReference type="ARBA" id="ARBA00023204"/>
    </source>
</evidence>
<evidence type="ECO:0000256" key="8">
    <source>
        <dbReference type="ARBA" id="ARBA00022842"/>
    </source>
</evidence>
<dbReference type="FunFam" id="3.30.420.10:FF:000002">
    <property type="entry name" value="Crossover junction endodeoxyribonuclease RuvC"/>
    <property type="match status" value="1"/>
</dbReference>
<keyword evidence="6 13" id="KW-0227">DNA damage</keyword>
<proteinExistence type="inferred from homology"/>
<dbReference type="InterPro" id="IPR036397">
    <property type="entry name" value="RNaseH_sf"/>
</dbReference>
<dbReference type="NCBIfam" id="TIGR00228">
    <property type="entry name" value="ruvC"/>
    <property type="match status" value="1"/>
</dbReference>
<comment type="cofactor">
    <cofactor evidence="13">
        <name>Mg(2+)</name>
        <dbReference type="ChEBI" id="CHEBI:18420"/>
    </cofactor>
    <text evidence="13">Binds 2 Mg(2+) ion per subunit.</text>
</comment>
<keyword evidence="3 13" id="KW-0540">Nuclease</keyword>
<dbReference type="GO" id="GO:0003677">
    <property type="term" value="F:DNA binding"/>
    <property type="evidence" value="ECO:0007669"/>
    <property type="project" value="UniProtKB-KW"/>
</dbReference>
<dbReference type="Proteomes" id="UP000239735">
    <property type="component" value="Unassembled WGS sequence"/>
</dbReference>
<dbReference type="EC" id="3.1.21.10" evidence="13 14"/>
<dbReference type="GO" id="GO:0000287">
    <property type="term" value="F:magnesium ion binding"/>
    <property type="evidence" value="ECO:0007669"/>
    <property type="project" value="UniProtKB-UniRule"/>
</dbReference>
<dbReference type="GO" id="GO:0005737">
    <property type="term" value="C:cytoplasm"/>
    <property type="evidence" value="ECO:0007669"/>
    <property type="project" value="UniProtKB-SubCell"/>
</dbReference>
<comment type="subcellular location">
    <subcellularLocation>
        <location evidence="13">Cytoplasm</location>
    </subcellularLocation>
</comment>
<keyword evidence="4 13" id="KW-0479">Metal-binding</keyword>
<dbReference type="PANTHER" id="PTHR30194:SF3">
    <property type="entry name" value="CROSSOVER JUNCTION ENDODEOXYRIBONUCLEASE RUVC"/>
    <property type="match status" value="1"/>
</dbReference>
<keyword evidence="8 13" id="KW-0460">Magnesium</keyword>
<feature type="binding site" evidence="13">
    <location>
        <position position="71"/>
    </location>
    <ligand>
        <name>Mg(2+)</name>
        <dbReference type="ChEBI" id="CHEBI:18420"/>
        <label>2</label>
    </ligand>
</feature>
<evidence type="ECO:0000256" key="3">
    <source>
        <dbReference type="ARBA" id="ARBA00022722"/>
    </source>
</evidence>
<dbReference type="GO" id="GO:0008821">
    <property type="term" value="F:crossover junction DNA endonuclease activity"/>
    <property type="evidence" value="ECO:0007669"/>
    <property type="project" value="UniProtKB-UniRule"/>
</dbReference>
<evidence type="ECO:0000256" key="4">
    <source>
        <dbReference type="ARBA" id="ARBA00022723"/>
    </source>
</evidence>
<dbReference type="InterPro" id="IPR002176">
    <property type="entry name" value="X-over_junc_endoDNase_RuvC"/>
</dbReference>
<evidence type="ECO:0000256" key="1">
    <source>
        <dbReference type="ARBA" id="ARBA00009518"/>
    </source>
</evidence>